<accession>A0A1B6ERM8</accession>
<evidence type="ECO:0000313" key="2">
    <source>
        <dbReference type="EMBL" id="JAS40547.1"/>
    </source>
</evidence>
<evidence type="ECO:0000256" key="1">
    <source>
        <dbReference type="SAM" id="MobiDB-lite"/>
    </source>
</evidence>
<gene>
    <name evidence="2" type="ORF">g.50106</name>
</gene>
<feature type="compositionally biased region" description="Polar residues" evidence="1">
    <location>
        <begin position="79"/>
        <end position="89"/>
    </location>
</feature>
<protein>
    <submittedName>
        <fullName evidence="2">Uncharacterized protein</fullName>
    </submittedName>
</protein>
<feature type="compositionally biased region" description="Polar residues" evidence="1">
    <location>
        <begin position="98"/>
        <end position="116"/>
    </location>
</feature>
<feature type="non-terminal residue" evidence="2">
    <location>
        <position position="116"/>
    </location>
</feature>
<organism evidence="2">
    <name type="scientific">Cuerna arida</name>
    <dbReference type="NCBI Taxonomy" id="1464854"/>
    <lineage>
        <taxon>Eukaryota</taxon>
        <taxon>Metazoa</taxon>
        <taxon>Ecdysozoa</taxon>
        <taxon>Arthropoda</taxon>
        <taxon>Hexapoda</taxon>
        <taxon>Insecta</taxon>
        <taxon>Pterygota</taxon>
        <taxon>Neoptera</taxon>
        <taxon>Paraneoptera</taxon>
        <taxon>Hemiptera</taxon>
        <taxon>Auchenorrhyncha</taxon>
        <taxon>Membracoidea</taxon>
        <taxon>Cicadellidae</taxon>
        <taxon>Cicadellinae</taxon>
        <taxon>Proconiini</taxon>
        <taxon>Cuerna</taxon>
    </lineage>
</organism>
<dbReference type="AlphaFoldDB" id="A0A1B6ERM8"/>
<proteinExistence type="predicted"/>
<reference evidence="2" key="1">
    <citation type="submission" date="2015-11" db="EMBL/GenBank/DDBJ databases">
        <title>De novo transcriptome assembly of four potential Pierce s Disease insect vectors from Arizona vineyards.</title>
        <authorList>
            <person name="Tassone E.E."/>
        </authorList>
    </citation>
    <scope>NUCLEOTIDE SEQUENCE</scope>
</reference>
<sequence length="116" mass="12946">LPLILSQLQGNANSSEIDPNLKNIQKLLSEHLQQQQQQNQQQQQPQNNNISNCSDSKESPLDLSKPVVKMNDQGYLDYNSDQSGDSFSENDYFDDESFVTSPENSVSSNTANHKGS</sequence>
<name>A0A1B6ERM8_9HEMI</name>
<feature type="region of interest" description="Disordered" evidence="1">
    <location>
        <begin position="28"/>
        <end position="116"/>
    </location>
</feature>
<feature type="compositionally biased region" description="Low complexity" evidence="1">
    <location>
        <begin position="33"/>
        <end position="49"/>
    </location>
</feature>
<feature type="non-terminal residue" evidence="2">
    <location>
        <position position="1"/>
    </location>
</feature>
<dbReference type="EMBL" id="GECZ01029222">
    <property type="protein sequence ID" value="JAS40547.1"/>
    <property type="molecule type" value="Transcribed_RNA"/>
</dbReference>